<sequence length="238" mass="26910">MPSHWPLTLVNGNKQPLGKKWQRNPYTRSEAIAVFRRGYLTLRGKKGSYRVKPLGIGLLCGHNAKEFLFAIDCDGISAHRYLQRLGKLPPTVSFTSQRPGRCQYLYKLPPHQSIKSCKVTTAPGEVLEIRGSYHQSVLPPSPHPITGQYRWVNSPADVEVAIALQWLLHWIDQQTYKSPKLKNNRKPFSQNVSKLDTLSTTEEVAVSLLDLIPSSYADDYDSWIKVGMALGDFRESFS</sequence>
<proteinExistence type="predicted"/>
<evidence type="ECO:0000313" key="3">
    <source>
        <dbReference type="Proteomes" id="UP000003477"/>
    </source>
</evidence>
<comment type="caution">
    <text evidence="2">The sequence shown here is derived from an EMBL/GenBank/DDBJ whole genome shotgun (WGS) entry which is preliminary data.</text>
</comment>
<dbReference type="GO" id="GO:0016817">
    <property type="term" value="F:hydrolase activity, acting on acid anhydrides"/>
    <property type="evidence" value="ECO:0007669"/>
    <property type="project" value="InterPro"/>
</dbReference>
<gene>
    <name evidence="2" type="ORF">CWATWH0003_5362t4</name>
</gene>
<dbReference type="CDD" id="cd04859">
    <property type="entry name" value="Prim_Pol"/>
    <property type="match status" value="1"/>
</dbReference>
<feature type="non-terminal residue" evidence="2">
    <location>
        <position position="238"/>
    </location>
</feature>
<evidence type="ECO:0000259" key="1">
    <source>
        <dbReference type="SMART" id="SM00943"/>
    </source>
</evidence>
<dbReference type="SMART" id="SM00943">
    <property type="entry name" value="Prim-Pol"/>
    <property type="match status" value="1"/>
</dbReference>
<accession>G5JD64</accession>
<dbReference type="InterPro" id="IPR014819">
    <property type="entry name" value="PriCT_2"/>
</dbReference>
<dbReference type="InterPro" id="IPR015330">
    <property type="entry name" value="DNA_primase/pol_bifunc_N"/>
</dbReference>
<feature type="domain" description="DNA primase/polymerase bifunctional N-terminal" evidence="1">
    <location>
        <begin position="3"/>
        <end position="167"/>
    </location>
</feature>
<organism evidence="2 3">
    <name type="scientific">Crocosphaera watsonii WH 0003</name>
    <dbReference type="NCBI Taxonomy" id="423471"/>
    <lineage>
        <taxon>Bacteria</taxon>
        <taxon>Bacillati</taxon>
        <taxon>Cyanobacteriota</taxon>
        <taxon>Cyanophyceae</taxon>
        <taxon>Oscillatoriophycideae</taxon>
        <taxon>Chroococcales</taxon>
        <taxon>Aphanothecaceae</taxon>
        <taxon>Crocosphaera</taxon>
    </lineage>
</organism>
<dbReference type="Proteomes" id="UP000003477">
    <property type="component" value="Unassembled WGS sequence"/>
</dbReference>
<evidence type="ECO:0000313" key="2">
    <source>
        <dbReference type="EMBL" id="EHJ09871.1"/>
    </source>
</evidence>
<name>G5JD64_CROWT</name>
<dbReference type="Pfam" id="PF09250">
    <property type="entry name" value="Prim-Pol"/>
    <property type="match status" value="1"/>
</dbReference>
<dbReference type="EMBL" id="AESD01000828">
    <property type="protein sequence ID" value="EHJ09871.1"/>
    <property type="molecule type" value="Genomic_DNA"/>
</dbReference>
<reference evidence="2 3" key="1">
    <citation type="journal article" date="2011" name="Front. Microbiol.">
        <title>Two Strains of Crocosphaera watsonii with Highly Conserved Genomes are Distinguished by Strain-Specific Features.</title>
        <authorList>
            <person name="Bench S.R."/>
            <person name="Ilikchyan I.N."/>
            <person name="Tripp H.J."/>
            <person name="Zehr J.P."/>
        </authorList>
    </citation>
    <scope>NUCLEOTIDE SEQUENCE [LARGE SCALE GENOMIC DNA]</scope>
    <source>
        <strain evidence="2 3">WH 0003</strain>
    </source>
</reference>
<protein>
    <submittedName>
        <fullName evidence="2">Primase 2</fullName>
    </submittedName>
</protein>
<dbReference type="AlphaFoldDB" id="G5JD64"/>
<dbReference type="Pfam" id="PF08707">
    <property type="entry name" value="PriCT_2"/>
    <property type="match status" value="1"/>
</dbReference>